<feature type="transmembrane region" description="Helical" evidence="1">
    <location>
        <begin position="165"/>
        <end position="183"/>
    </location>
</feature>
<feature type="transmembrane region" description="Helical" evidence="1">
    <location>
        <begin position="232"/>
        <end position="251"/>
    </location>
</feature>
<evidence type="ECO:0000256" key="1">
    <source>
        <dbReference type="SAM" id="Phobius"/>
    </source>
</evidence>
<sequence length="417" mass="41757">MSGIDLVVDPGVSIRIGCWIGVGVLLGAISGSIPGLHANNVAFVLAGVAPQIPGPPLLVGVAMLAAGVVHTFVNAIPAMAIGVPDAEMALTTLPGHRLVLAGRGHEAIQLSAVGSLLAVVFAVPIAVPLTWIVVRVYPFVIDHLGLVLACVVCGLLIGERTPRRVLGGALTVALATGLGLTVLDVDPAAPLHAGGVLAPIFAGLFGAPVLIDAVDAGGVPKQDDARIRRPRWAVGSTAFAGTVAGAIVGFLPGVSAAIAAVAVLSVVPGTSGIGSTDDREYIVATSGVDTANAVFALIALVVLGQPRTGVMVAFDATGAPVVVPVVLASVLVAGTCGFAIVVLGGSYYLEFVGRANYAVLSIGVLALLVGLSWLFAGPLGVVVFCVSSVIGLVPVRLGVRRVHLMGVLLGPLILSAW</sequence>
<comment type="caution">
    <text evidence="3">The sequence shown here is derived from an EMBL/GenBank/DDBJ whole genome shotgun (WGS) entry which is preliminary data.</text>
</comment>
<feature type="transmembrane region" description="Helical" evidence="1">
    <location>
        <begin position="257"/>
        <end position="274"/>
    </location>
</feature>
<evidence type="ECO:0000313" key="4">
    <source>
        <dbReference type="Proteomes" id="UP001595846"/>
    </source>
</evidence>
<keyword evidence="4" id="KW-1185">Reference proteome</keyword>
<dbReference type="PANTHER" id="PTHR42204:SF1">
    <property type="entry name" value="INTEGRAL MEMBRANE PROTEIN"/>
    <property type="match status" value="1"/>
</dbReference>
<protein>
    <submittedName>
        <fullName evidence="3">Tripartite tricarboxylate transporter permease</fullName>
    </submittedName>
</protein>
<reference evidence="3 4" key="1">
    <citation type="journal article" date="2019" name="Int. J. Syst. Evol. Microbiol.">
        <title>The Global Catalogue of Microorganisms (GCM) 10K type strain sequencing project: providing services to taxonomists for standard genome sequencing and annotation.</title>
        <authorList>
            <consortium name="The Broad Institute Genomics Platform"/>
            <consortium name="The Broad Institute Genome Sequencing Center for Infectious Disease"/>
            <person name="Wu L."/>
            <person name="Ma J."/>
        </authorList>
    </citation>
    <scope>NUCLEOTIDE SEQUENCE [LARGE SCALE GENOMIC DNA]</scope>
    <source>
        <strain evidence="3 4">IBRC-M 10256</strain>
    </source>
</reference>
<feature type="transmembrane region" description="Helical" evidence="1">
    <location>
        <begin position="140"/>
        <end position="158"/>
    </location>
</feature>
<keyword evidence="1" id="KW-0812">Transmembrane</keyword>
<accession>A0ABD5NSR3</accession>
<proteinExistence type="predicted"/>
<dbReference type="GeneID" id="73904312"/>
<feature type="transmembrane region" description="Helical" evidence="1">
    <location>
        <begin position="57"/>
        <end position="81"/>
    </location>
</feature>
<feature type="transmembrane region" description="Helical" evidence="1">
    <location>
        <begin position="355"/>
        <end position="375"/>
    </location>
</feature>
<dbReference type="RefSeq" id="WP_256531562.1">
    <property type="nucleotide sequence ID" value="NZ_CP101824.1"/>
</dbReference>
<dbReference type="PANTHER" id="PTHR42204">
    <property type="entry name" value="INTEGRAL MEMBRANE PROTEIN"/>
    <property type="match status" value="1"/>
</dbReference>
<organism evidence="3 4">
    <name type="scientific">Halovivax cerinus</name>
    <dbReference type="NCBI Taxonomy" id="1487865"/>
    <lineage>
        <taxon>Archaea</taxon>
        <taxon>Methanobacteriati</taxon>
        <taxon>Methanobacteriota</taxon>
        <taxon>Stenosarchaea group</taxon>
        <taxon>Halobacteria</taxon>
        <taxon>Halobacteriales</taxon>
        <taxon>Natrialbaceae</taxon>
        <taxon>Halovivax</taxon>
    </lineage>
</organism>
<feature type="transmembrane region" description="Helical" evidence="1">
    <location>
        <begin position="12"/>
        <end position="37"/>
    </location>
</feature>
<dbReference type="InterPro" id="IPR002823">
    <property type="entry name" value="DUF112_TM"/>
</dbReference>
<feature type="transmembrane region" description="Helical" evidence="1">
    <location>
        <begin position="281"/>
        <end position="302"/>
    </location>
</feature>
<feature type="transmembrane region" description="Helical" evidence="1">
    <location>
        <begin position="189"/>
        <end position="211"/>
    </location>
</feature>
<dbReference type="EMBL" id="JBHSAQ010000014">
    <property type="protein sequence ID" value="MFC3959922.1"/>
    <property type="molecule type" value="Genomic_DNA"/>
</dbReference>
<feature type="domain" description="DUF112" evidence="2">
    <location>
        <begin position="19"/>
        <end position="405"/>
    </location>
</feature>
<name>A0ABD5NSR3_9EURY</name>
<feature type="transmembrane region" description="Helical" evidence="1">
    <location>
        <begin position="110"/>
        <end position="134"/>
    </location>
</feature>
<dbReference type="AlphaFoldDB" id="A0ABD5NSR3"/>
<dbReference type="Proteomes" id="UP001595846">
    <property type="component" value="Unassembled WGS sequence"/>
</dbReference>
<feature type="transmembrane region" description="Helical" evidence="1">
    <location>
        <begin position="381"/>
        <end position="399"/>
    </location>
</feature>
<evidence type="ECO:0000313" key="3">
    <source>
        <dbReference type="EMBL" id="MFC3959922.1"/>
    </source>
</evidence>
<dbReference type="Pfam" id="PF01970">
    <property type="entry name" value="TctA"/>
    <property type="match status" value="1"/>
</dbReference>
<keyword evidence="1" id="KW-0472">Membrane</keyword>
<evidence type="ECO:0000259" key="2">
    <source>
        <dbReference type="Pfam" id="PF01970"/>
    </source>
</evidence>
<keyword evidence="1" id="KW-1133">Transmembrane helix</keyword>
<feature type="transmembrane region" description="Helical" evidence="1">
    <location>
        <begin position="322"/>
        <end position="343"/>
    </location>
</feature>
<gene>
    <name evidence="3" type="ORF">ACFOUR_16290</name>
</gene>